<feature type="domain" description="Major facilitator superfamily associated" evidence="8">
    <location>
        <begin position="66"/>
        <end position="592"/>
    </location>
</feature>
<evidence type="ECO:0000256" key="7">
    <source>
        <dbReference type="SAM" id="Phobius"/>
    </source>
</evidence>
<keyword evidence="5 7" id="KW-0472">Membrane</keyword>
<dbReference type="Proteomes" id="UP001153636">
    <property type="component" value="Chromosome 18"/>
</dbReference>
<dbReference type="AlphaFoldDB" id="A0A9P0CQL0"/>
<feature type="transmembrane region" description="Helical" evidence="7">
    <location>
        <begin position="256"/>
        <end position="285"/>
    </location>
</feature>
<feature type="region of interest" description="Disordered" evidence="6">
    <location>
        <begin position="678"/>
        <end position="706"/>
    </location>
</feature>
<feature type="transmembrane region" description="Helical" evidence="7">
    <location>
        <begin position="438"/>
        <end position="458"/>
    </location>
</feature>
<protein>
    <recommendedName>
        <fullName evidence="8">Major facilitator superfamily associated domain-containing protein</fullName>
    </recommendedName>
</protein>
<feature type="transmembrane region" description="Helical" evidence="7">
    <location>
        <begin position="470"/>
        <end position="488"/>
    </location>
</feature>
<keyword evidence="10" id="KW-1185">Reference proteome</keyword>
<dbReference type="Pfam" id="PF12832">
    <property type="entry name" value="MFS_1_like"/>
    <property type="match status" value="1"/>
</dbReference>
<dbReference type="Gene3D" id="1.20.1250.20">
    <property type="entry name" value="MFS general substrate transporter like domains"/>
    <property type="match status" value="3"/>
</dbReference>
<proteinExistence type="inferred from homology"/>
<dbReference type="InterPro" id="IPR051717">
    <property type="entry name" value="MFS_MFSD6"/>
</dbReference>
<evidence type="ECO:0000313" key="9">
    <source>
        <dbReference type="EMBL" id="CAH1104768.1"/>
    </source>
</evidence>
<dbReference type="CDD" id="cd17335">
    <property type="entry name" value="MFS_MFSD6"/>
    <property type="match status" value="1"/>
</dbReference>
<dbReference type="OrthoDB" id="5989317at2759"/>
<reference evidence="9" key="1">
    <citation type="submission" date="2022-01" db="EMBL/GenBank/DDBJ databases">
        <authorList>
            <person name="King R."/>
        </authorList>
    </citation>
    <scope>NUCLEOTIDE SEQUENCE</scope>
</reference>
<organism evidence="9 10">
    <name type="scientific">Psylliodes chrysocephalus</name>
    <dbReference type="NCBI Taxonomy" id="3402493"/>
    <lineage>
        <taxon>Eukaryota</taxon>
        <taxon>Metazoa</taxon>
        <taxon>Ecdysozoa</taxon>
        <taxon>Arthropoda</taxon>
        <taxon>Hexapoda</taxon>
        <taxon>Insecta</taxon>
        <taxon>Pterygota</taxon>
        <taxon>Neoptera</taxon>
        <taxon>Endopterygota</taxon>
        <taxon>Coleoptera</taxon>
        <taxon>Polyphaga</taxon>
        <taxon>Cucujiformia</taxon>
        <taxon>Chrysomeloidea</taxon>
        <taxon>Chrysomelidae</taxon>
        <taxon>Galerucinae</taxon>
        <taxon>Alticini</taxon>
        <taxon>Psylliodes</taxon>
    </lineage>
</organism>
<keyword evidence="3 7" id="KW-0812">Transmembrane</keyword>
<gene>
    <name evidence="9" type="ORF">PSYICH_LOCUS5935</name>
</gene>
<keyword evidence="4 7" id="KW-1133">Transmembrane helix</keyword>
<dbReference type="GO" id="GO:0016020">
    <property type="term" value="C:membrane"/>
    <property type="evidence" value="ECO:0007669"/>
    <property type="project" value="UniProtKB-SubCell"/>
</dbReference>
<dbReference type="SUPFAM" id="SSF103473">
    <property type="entry name" value="MFS general substrate transporter"/>
    <property type="match status" value="1"/>
</dbReference>
<dbReference type="InterPro" id="IPR036259">
    <property type="entry name" value="MFS_trans_sf"/>
</dbReference>
<evidence type="ECO:0000256" key="6">
    <source>
        <dbReference type="SAM" id="MobiDB-lite"/>
    </source>
</evidence>
<feature type="transmembrane region" description="Helical" evidence="7">
    <location>
        <begin position="593"/>
        <end position="611"/>
    </location>
</feature>
<dbReference type="PANTHER" id="PTHR16172:SF2">
    <property type="entry name" value="MAJOR FACILITATOR SUPERFAMILY DOMAIN-CONTAINING PROTEIN 6"/>
    <property type="match status" value="1"/>
</dbReference>
<accession>A0A9P0CQL0</accession>
<dbReference type="InterPro" id="IPR024989">
    <property type="entry name" value="MFS_assoc_dom"/>
</dbReference>
<comment type="subcellular location">
    <subcellularLocation>
        <location evidence="1">Membrane</location>
        <topology evidence="1">Multi-pass membrane protein</topology>
    </subcellularLocation>
</comment>
<comment type="similarity">
    <text evidence="2">Belongs to the major facilitator superfamily. MFSD6 family.</text>
</comment>
<dbReference type="PANTHER" id="PTHR16172">
    <property type="entry name" value="MAJOR FACILITATOR SUPERFAMILY DOMAIN-CONTAINING PROTEIN 6-LIKE"/>
    <property type="match status" value="1"/>
</dbReference>
<evidence type="ECO:0000256" key="2">
    <source>
        <dbReference type="ARBA" id="ARBA00005241"/>
    </source>
</evidence>
<feature type="region of interest" description="Disordered" evidence="6">
    <location>
        <begin position="1"/>
        <end position="40"/>
    </location>
</feature>
<feature type="transmembrane region" description="Helical" evidence="7">
    <location>
        <begin position="70"/>
        <end position="89"/>
    </location>
</feature>
<evidence type="ECO:0000256" key="4">
    <source>
        <dbReference type="ARBA" id="ARBA00022989"/>
    </source>
</evidence>
<feature type="transmembrane region" description="Helical" evidence="7">
    <location>
        <begin position="297"/>
        <end position="314"/>
    </location>
</feature>
<sequence length="706" mass="78324">MENADFEFNRGAPMQPPGARPLVDPDAEGEVDPTLYPQPKDSTHKIRGKTALIEMIFGPVDQELLVVKSFYFFFYSAFGSLFPLMGVYFKQMGMNASQSGFLIGSRPFVEFLSAPFWGSLADRWRKGKILLLASLASWIVFTVPLGSIQPPATSCMVIKNNTAMLTSPEVNIGRVIITKRSIRMDVPTETSYHANDHEYTSLSRKPRDLRAVSINAGQSPINVQYASNYKETEHESWVQPIISSIVYRTQDIQKAFFLLLLLVVIGEFFSAPAVTLADSAVLTLLGEDADTYGHQRMFGSLGWGLAMFFVGIALDHSTAFPNHPCGPDKKEKNYTICFATFSVLMGAALISATQISFKYDDPVPELVTEQKASPTEEDRMQAQLAEQLNLPSLADTRASDVGTLPKEQKTKIFAQTTREIPEWYTVIKQYKNLKCASFLFVAWFMGFGIGLIFTFLFWHLQDYGGSPTLFGVASVINHISEIFAYFFSFRLIRQMGHVKVLCLGLIGNTLRFLYISWLTNPWWVLPFEFMQGITHAAVWAACCSYIAHNTPIELRSSAQGVLQGIHHGLGRGCGAVIGGIFVSSFGSKATFRGYGLVCLLVLAAFIFINFYRFDQGFVSDLPQTEDPRQVAEETAHLAPHGVPSNPIPRALSSSKLHELSQQDGYGATYQMGQGGTLNIPGANPFSAPQPQQPQQYSGFEVRNGNY</sequence>
<evidence type="ECO:0000313" key="10">
    <source>
        <dbReference type="Proteomes" id="UP001153636"/>
    </source>
</evidence>
<dbReference type="EMBL" id="OV651830">
    <property type="protein sequence ID" value="CAH1104768.1"/>
    <property type="molecule type" value="Genomic_DNA"/>
</dbReference>
<feature type="transmembrane region" description="Helical" evidence="7">
    <location>
        <begin position="129"/>
        <end position="148"/>
    </location>
</feature>
<evidence type="ECO:0000256" key="1">
    <source>
        <dbReference type="ARBA" id="ARBA00004141"/>
    </source>
</evidence>
<evidence type="ECO:0000259" key="8">
    <source>
        <dbReference type="Pfam" id="PF12832"/>
    </source>
</evidence>
<evidence type="ECO:0000256" key="3">
    <source>
        <dbReference type="ARBA" id="ARBA00022692"/>
    </source>
</evidence>
<feature type="transmembrane region" description="Helical" evidence="7">
    <location>
        <begin position="500"/>
        <end position="517"/>
    </location>
</feature>
<evidence type="ECO:0000256" key="5">
    <source>
        <dbReference type="ARBA" id="ARBA00023136"/>
    </source>
</evidence>
<name>A0A9P0CQL0_9CUCU</name>